<name>I3VVI7_THESW</name>
<dbReference type="AlphaFoldDB" id="I3VVI7"/>
<accession>I3VVI7</accession>
<feature type="region of interest" description="Disordered" evidence="1">
    <location>
        <begin position="25"/>
        <end position="119"/>
    </location>
</feature>
<feature type="signal peptide" evidence="2">
    <location>
        <begin position="1"/>
        <end position="21"/>
    </location>
</feature>
<evidence type="ECO:0000256" key="2">
    <source>
        <dbReference type="SAM" id="SignalP"/>
    </source>
</evidence>
<gene>
    <name evidence="3" type="ordered locus">Tsac_1525</name>
</gene>
<feature type="compositionally biased region" description="Polar residues" evidence="1">
    <location>
        <begin position="70"/>
        <end position="85"/>
    </location>
</feature>
<dbReference type="STRING" id="1094508.Tsac_1525"/>
<evidence type="ECO:0000313" key="4">
    <source>
        <dbReference type="Proteomes" id="UP000006178"/>
    </source>
</evidence>
<dbReference type="RefSeq" id="WP_014758403.1">
    <property type="nucleotide sequence ID" value="NC_017992.1"/>
</dbReference>
<keyword evidence="4" id="KW-1185">Reference proteome</keyword>
<reference evidence="3 4" key="1">
    <citation type="journal article" date="2014" name="Appl. Environ. Microbiol.">
        <title>Profile of Secreted Hydrolases, Associated Proteins, and SlpA in Thermoanaerobacterium saccharolyticum during the Degradation of Hemicellulose.</title>
        <authorList>
            <person name="Currie D.H."/>
            <person name="Guss A.M."/>
            <person name="Herring C.D."/>
            <person name="Giannone R.J."/>
            <person name="Johnson C.M."/>
            <person name="Lankford P.K."/>
            <person name="Brown S.D."/>
            <person name="Hettich R.L."/>
            <person name="Lynd L.R."/>
        </authorList>
    </citation>
    <scope>NUCLEOTIDE SEQUENCE [LARGE SCALE GENOMIC DNA]</scope>
    <source>
        <strain evidence="4">DSM 8691 / JW/SL-YS485</strain>
    </source>
</reference>
<evidence type="ECO:0000256" key="1">
    <source>
        <dbReference type="SAM" id="MobiDB-lite"/>
    </source>
</evidence>
<proteinExistence type="predicted"/>
<dbReference type="EMBL" id="CP003184">
    <property type="protein sequence ID" value="AFK86532.1"/>
    <property type="molecule type" value="Genomic_DNA"/>
</dbReference>
<evidence type="ECO:0008006" key="5">
    <source>
        <dbReference type="Google" id="ProtNLM"/>
    </source>
</evidence>
<organism evidence="3 4">
    <name type="scientific">Thermoanaerobacterium saccharolyticum (strain DSM 8691 / JW/SL-YS485)</name>
    <dbReference type="NCBI Taxonomy" id="1094508"/>
    <lineage>
        <taxon>Bacteria</taxon>
        <taxon>Bacillati</taxon>
        <taxon>Bacillota</taxon>
        <taxon>Clostridia</taxon>
        <taxon>Thermoanaerobacterales</taxon>
        <taxon>Thermoanaerobacteraceae</taxon>
        <taxon>Thermoanaerobacterium</taxon>
    </lineage>
</organism>
<dbReference type="KEGG" id="tsh:Tsac_1525"/>
<keyword evidence="2" id="KW-0732">Signal</keyword>
<dbReference type="BioCyc" id="TSAC1094508:GLMA-1548-MONOMER"/>
<feature type="compositionally biased region" description="Low complexity" evidence="1">
    <location>
        <begin position="86"/>
        <end position="97"/>
    </location>
</feature>
<dbReference type="Proteomes" id="UP000006178">
    <property type="component" value="Chromosome"/>
</dbReference>
<feature type="compositionally biased region" description="Basic and acidic residues" evidence="1">
    <location>
        <begin position="47"/>
        <end position="69"/>
    </location>
</feature>
<sequence length="289" mass="32249">MKKYRKIFCILLIFISVFQLSACKNKQKKPIPQKKPSTTQKMSTPKELTKIESDIDTIIKEAKKLKESQSGKSTQQSATTLAPQNKKQSSSKSQDGGKSNEKGANKKQQKQPPEEKSWSAIDKTVKDIHTNWNALSPIAAKAGASSDLVNNVSTSINILTTKSSSKSLDDTMIAANNVYKFVPEIENYFKTTTPPDIKKLRFYSRDIEFNSSLGKWDIALKDIDDIKAIWKNIRIKLPKDAKNASDKFDAGLSELEKAVQSKDSTITKIKTSVLETDIKSLEKASKSQK</sequence>
<protein>
    <recommendedName>
        <fullName evidence="5">Lipoprotein</fullName>
    </recommendedName>
</protein>
<feature type="chain" id="PRO_5039636644" description="Lipoprotein" evidence="2">
    <location>
        <begin position="22"/>
        <end position="289"/>
    </location>
</feature>
<dbReference type="PATRIC" id="fig|1094508.3.peg.1546"/>
<evidence type="ECO:0000313" key="3">
    <source>
        <dbReference type="EMBL" id="AFK86532.1"/>
    </source>
</evidence>
<dbReference type="eggNOG" id="ENOG5030MM0">
    <property type="taxonomic scope" value="Bacteria"/>
</dbReference>